<gene>
    <name evidence="11" type="ORF">DSPE1174_LOCUS4923</name>
</gene>
<dbReference type="Gene3D" id="3.40.50.11380">
    <property type="match status" value="1"/>
</dbReference>
<dbReference type="Pfam" id="PF13414">
    <property type="entry name" value="TPR_11"/>
    <property type="match status" value="5"/>
</dbReference>
<dbReference type="EC" id="2.4.1.255" evidence="3"/>
<dbReference type="InterPro" id="IPR037919">
    <property type="entry name" value="OGT"/>
</dbReference>
<dbReference type="Pfam" id="PF13181">
    <property type="entry name" value="TPR_8"/>
    <property type="match status" value="2"/>
</dbReference>
<organism evidence="11">
    <name type="scientific">Octactis speculum</name>
    <dbReference type="NCBI Taxonomy" id="3111310"/>
    <lineage>
        <taxon>Eukaryota</taxon>
        <taxon>Sar</taxon>
        <taxon>Stramenopiles</taxon>
        <taxon>Ochrophyta</taxon>
        <taxon>Dictyochophyceae</taxon>
        <taxon>Dictyochales</taxon>
        <taxon>Dictyochaceae</taxon>
        <taxon>Octactis</taxon>
    </lineage>
</organism>
<dbReference type="FunFam" id="3.40.50.2000:FF:000070">
    <property type="entry name" value="probable UDP-N-acetylglucosamine--peptide N-acetylglucosaminyltransferase SEC"/>
    <property type="match status" value="1"/>
</dbReference>
<feature type="repeat" description="TPR" evidence="8">
    <location>
        <begin position="242"/>
        <end position="275"/>
    </location>
</feature>
<feature type="repeat" description="TPR" evidence="8">
    <location>
        <begin position="448"/>
        <end position="481"/>
    </location>
</feature>
<feature type="domain" description="O-GlcNAc transferase C-terminal" evidence="10">
    <location>
        <begin position="495"/>
        <end position="735"/>
    </location>
</feature>
<feature type="compositionally biased region" description="Low complexity" evidence="9">
    <location>
        <begin position="10"/>
        <end position="23"/>
    </location>
</feature>
<feature type="repeat" description="TPR" evidence="8">
    <location>
        <begin position="276"/>
        <end position="309"/>
    </location>
</feature>
<evidence type="ECO:0000259" key="10">
    <source>
        <dbReference type="Pfam" id="PF13844"/>
    </source>
</evidence>
<feature type="repeat" description="TPR" evidence="8">
    <location>
        <begin position="174"/>
        <end position="207"/>
    </location>
</feature>
<dbReference type="PANTHER" id="PTHR44366">
    <property type="entry name" value="UDP-N-ACETYLGLUCOSAMINE--PEPTIDE N-ACETYLGLUCOSAMINYLTRANSFERASE 110 KDA SUBUNIT"/>
    <property type="match status" value="1"/>
</dbReference>
<comment type="similarity">
    <text evidence="2">Belongs to the glycosyltransferase 41 family. O-GlcNAc transferase subfamily.</text>
</comment>
<dbReference type="Gene3D" id="3.40.50.2000">
    <property type="entry name" value="Glycogen Phosphorylase B"/>
    <property type="match status" value="1"/>
</dbReference>
<feature type="region of interest" description="Disordered" evidence="9">
    <location>
        <begin position="1"/>
        <end position="28"/>
    </location>
</feature>
<keyword evidence="6" id="KW-0677">Repeat</keyword>
<proteinExistence type="inferred from homology"/>
<feature type="domain" description="O-GlcNAc transferase C-terminal" evidence="10">
    <location>
        <begin position="748"/>
        <end position="934"/>
    </location>
</feature>
<feature type="repeat" description="TPR" evidence="8">
    <location>
        <begin position="380"/>
        <end position="413"/>
    </location>
</feature>
<evidence type="ECO:0000256" key="6">
    <source>
        <dbReference type="ARBA" id="ARBA00022737"/>
    </source>
</evidence>
<evidence type="ECO:0000256" key="2">
    <source>
        <dbReference type="ARBA" id="ARBA00005386"/>
    </source>
</evidence>
<dbReference type="SUPFAM" id="SSF48452">
    <property type="entry name" value="TPR-like"/>
    <property type="match status" value="2"/>
</dbReference>
<dbReference type="InterPro" id="IPR029489">
    <property type="entry name" value="OGT/SEC/SPY_C"/>
</dbReference>
<accession>A0A7S2B1K3</accession>
<keyword evidence="5" id="KW-0808">Transferase</keyword>
<evidence type="ECO:0000256" key="7">
    <source>
        <dbReference type="ARBA" id="ARBA00022803"/>
    </source>
</evidence>
<evidence type="ECO:0000256" key="8">
    <source>
        <dbReference type="PROSITE-ProRule" id="PRU00339"/>
    </source>
</evidence>
<dbReference type="EMBL" id="HBGS01009322">
    <property type="protein sequence ID" value="CAD9383749.1"/>
    <property type="molecule type" value="Transcribed_RNA"/>
</dbReference>
<dbReference type="InterPro" id="IPR019734">
    <property type="entry name" value="TPR_rpt"/>
</dbReference>
<dbReference type="Pfam" id="PF13844">
    <property type="entry name" value="Glyco_transf_41"/>
    <property type="match status" value="2"/>
</dbReference>
<feature type="region of interest" description="Disordered" evidence="9">
    <location>
        <begin position="947"/>
        <end position="979"/>
    </location>
</feature>
<dbReference type="InterPro" id="IPR011990">
    <property type="entry name" value="TPR-like_helical_dom_sf"/>
</dbReference>
<dbReference type="AlphaFoldDB" id="A0A7S2B1K3"/>
<feature type="repeat" description="TPR" evidence="8">
    <location>
        <begin position="140"/>
        <end position="173"/>
    </location>
</feature>
<sequence>MAQVSEHYSSSKSMSDGGMSMSSHDQRSLGGYRRNVDWNEMIQLAHMHYSSGRYKEALDVCEGMYITDAYRTENLLLLGATHFQLRNFSECVFYNQQCVRVDPNFAEAFSNLGNALKELGDVQGAIKFYQKAIKLKPRFCDAYNNLALALMQVGQPLQAIDTYKMALVLCPELVDAHCNLGNLYKAQGELELAKRCYLEAIQIRPDFAIAWSNLAGVFKDEGNVATAVAYYREAIRLCPQFADAYSNLGNALKEQGNLEEALRCYRTAISIRPDFAIAHSNLASCFYDEGKLDEAIKTFKYAIQLEPNFPDAFNNLGNALREKQPPELDEAICCYRTALRLKPDHPHAYNNLGNAMKDKGMVKAAIHCYVMAARIMPRFAAAHSNLGSILKEQGKLNQAIAHYLEAIAIDPLFADAYSNMGNAYKDLGRLDDAIKCYTTAIKLEPKFADAFSNLASAYKDGGHLHDAITCYRTALDLKPEFPDAFANLVHSLLFICDWKEQDANFVKLNQIVNAQLARSKSNPVAVLPSVQPFHALVYPMGLEITHAIAERYAARAKANVTFLEVPPFRFRPKRPDERLHIGYVSSDLGNHPLSHLMQSVFGLHDRSRIKVTCYSLNAHDQSQWRTKIEGEVETFRNMSQVANDDAARLIHHDNVHILINLNGYTKGARNEIFALRPAPIQVSYMGFCGTLGADYVSYMIADETVVPKEEAHQQYYSEKIVYMPHSYFVNDYRQSSRYCLLEDDPDQKTRAHYGVPEGKWVFCNFNQLYKINSEILTVWCNILKRVPNSLLWLLRFPPVGEAQIRAEVRARGLSDEQLLFSDVSAKDEHIRRGKLADLFLDTPQCNAHTTGSDILWSGTPMVTILGDKMAQRVAASLLRAANLPELVCKDVQEYEDMAVALAVDGDRYMDVREKLEMGRETCPLFDTPRWVRNMEKGLEMIWDKHVSGEPPAHIDVPDVVGGPTMNPPPLPKRQEQHRG</sequence>
<keyword evidence="4" id="KW-0328">Glycosyltransferase</keyword>
<dbReference type="SMART" id="SM00028">
    <property type="entry name" value="TPR"/>
    <property type="match status" value="12"/>
</dbReference>
<keyword evidence="7 8" id="KW-0802">TPR repeat</keyword>
<evidence type="ECO:0000313" key="11">
    <source>
        <dbReference type="EMBL" id="CAD9383749.1"/>
    </source>
</evidence>
<dbReference type="PROSITE" id="PS50293">
    <property type="entry name" value="TPR_REGION"/>
    <property type="match status" value="5"/>
</dbReference>
<feature type="repeat" description="TPR" evidence="8">
    <location>
        <begin position="414"/>
        <end position="447"/>
    </location>
</feature>
<feature type="repeat" description="TPR" evidence="8">
    <location>
        <begin position="106"/>
        <end position="139"/>
    </location>
</feature>
<name>A0A7S2B1K3_9STRA</name>
<dbReference type="Gene3D" id="1.25.40.10">
    <property type="entry name" value="Tetratricopeptide repeat domain"/>
    <property type="match status" value="11"/>
</dbReference>
<dbReference type="UniPathway" id="UPA00378"/>
<dbReference type="Pfam" id="PF00515">
    <property type="entry name" value="TPR_1"/>
    <property type="match status" value="1"/>
</dbReference>
<protein>
    <recommendedName>
        <fullName evidence="3">protein O-GlcNAc transferase</fullName>
        <ecNumber evidence="3">2.4.1.255</ecNumber>
    </recommendedName>
</protein>
<reference evidence="11" key="1">
    <citation type="submission" date="2021-01" db="EMBL/GenBank/DDBJ databases">
        <authorList>
            <person name="Corre E."/>
            <person name="Pelletier E."/>
            <person name="Niang G."/>
            <person name="Scheremetjew M."/>
            <person name="Finn R."/>
            <person name="Kale V."/>
            <person name="Holt S."/>
            <person name="Cochrane G."/>
            <person name="Meng A."/>
            <person name="Brown T."/>
            <person name="Cohen L."/>
        </authorList>
    </citation>
    <scope>NUCLEOTIDE SEQUENCE</scope>
    <source>
        <strain evidence="11">CCMP1381</strain>
    </source>
</reference>
<evidence type="ECO:0000256" key="5">
    <source>
        <dbReference type="ARBA" id="ARBA00022679"/>
    </source>
</evidence>
<evidence type="ECO:0000256" key="4">
    <source>
        <dbReference type="ARBA" id="ARBA00022676"/>
    </source>
</evidence>
<feature type="repeat" description="TPR" evidence="8">
    <location>
        <begin position="208"/>
        <end position="241"/>
    </location>
</feature>
<dbReference type="GO" id="GO:0006493">
    <property type="term" value="P:protein O-linked glycosylation"/>
    <property type="evidence" value="ECO:0007669"/>
    <property type="project" value="InterPro"/>
</dbReference>
<evidence type="ECO:0000256" key="9">
    <source>
        <dbReference type="SAM" id="MobiDB-lite"/>
    </source>
</evidence>
<evidence type="ECO:0000256" key="1">
    <source>
        <dbReference type="ARBA" id="ARBA00004922"/>
    </source>
</evidence>
<comment type="pathway">
    <text evidence="1">Protein modification; protein glycosylation.</text>
</comment>
<evidence type="ECO:0000256" key="3">
    <source>
        <dbReference type="ARBA" id="ARBA00011970"/>
    </source>
</evidence>
<dbReference type="PROSITE" id="PS50005">
    <property type="entry name" value="TPR"/>
    <property type="match status" value="9"/>
</dbReference>
<dbReference type="PANTHER" id="PTHR44366:SF1">
    <property type="entry name" value="UDP-N-ACETYLGLUCOSAMINE--PEPTIDE N-ACETYLGLUCOSAMINYLTRANSFERASE 110 KDA SUBUNIT"/>
    <property type="match status" value="1"/>
</dbReference>
<dbReference type="GO" id="GO:0097363">
    <property type="term" value="F:protein O-acetylglucosaminyltransferase activity"/>
    <property type="evidence" value="ECO:0007669"/>
    <property type="project" value="UniProtKB-EC"/>
</dbReference>